<dbReference type="PANTHER" id="PTHR33057:SF21">
    <property type="entry name" value="TRANSCRIPTION REPRESSOR"/>
    <property type="match status" value="1"/>
</dbReference>
<protein>
    <recommendedName>
        <fullName evidence="6">Transcription repressor</fullName>
    </recommendedName>
    <alternativeName>
        <fullName evidence="6">Ovate family protein</fullName>
    </alternativeName>
</protein>
<keyword evidence="4 6" id="KW-0804">Transcription</keyword>
<feature type="compositionally biased region" description="Low complexity" evidence="7">
    <location>
        <begin position="120"/>
        <end position="136"/>
    </location>
</feature>
<dbReference type="PROSITE" id="PS51754">
    <property type="entry name" value="OVATE"/>
    <property type="match status" value="2"/>
</dbReference>
<feature type="region of interest" description="Disordered" evidence="7">
    <location>
        <begin position="24"/>
        <end position="46"/>
    </location>
</feature>
<evidence type="ECO:0000259" key="8">
    <source>
        <dbReference type="PROSITE" id="PS51754"/>
    </source>
</evidence>
<evidence type="ECO:0000256" key="7">
    <source>
        <dbReference type="SAM" id="MobiDB-lite"/>
    </source>
</evidence>
<evidence type="ECO:0000256" key="5">
    <source>
        <dbReference type="ARBA" id="ARBA00023242"/>
    </source>
</evidence>
<evidence type="ECO:0000256" key="2">
    <source>
        <dbReference type="ARBA" id="ARBA00022491"/>
    </source>
</evidence>
<keyword evidence="10" id="KW-1185">Reference proteome</keyword>
<comment type="subcellular location">
    <subcellularLocation>
        <location evidence="1 6">Nucleus</location>
    </subcellularLocation>
</comment>
<evidence type="ECO:0000256" key="4">
    <source>
        <dbReference type="ARBA" id="ARBA00023163"/>
    </source>
</evidence>
<feature type="region of interest" description="Disordered" evidence="7">
    <location>
        <begin position="235"/>
        <end position="256"/>
    </location>
</feature>
<comment type="caution">
    <text evidence="9">The sequence shown here is derived from an EMBL/GenBank/DDBJ whole genome shotgun (WGS) entry which is preliminary data.</text>
</comment>
<feature type="region of interest" description="Disordered" evidence="7">
    <location>
        <begin position="330"/>
        <end position="349"/>
    </location>
</feature>
<dbReference type="NCBIfam" id="TIGR01568">
    <property type="entry name" value="A_thal_3678"/>
    <property type="match status" value="2"/>
</dbReference>
<dbReference type="AlphaFoldDB" id="A0AAW0JEN8"/>
<dbReference type="InterPro" id="IPR006458">
    <property type="entry name" value="Ovate_C"/>
</dbReference>
<dbReference type="InterPro" id="IPR038933">
    <property type="entry name" value="Ovate"/>
</dbReference>
<reference evidence="9 10" key="1">
    <citation type="journal article" date="2018" name="Sci. Data">
        <title>The draft genome sequence of cork oak.</title>
        <authorList>
            <person name="Ramos A.M."/>
            <person name="Usie A."/>
            <person name="Barbosa P."/>
            <person name="Barros P.M."/>
            <person name="Capote T."/>
            <person name="Chaves I."/>
            <person name="Simoes F."/>
            <person name="Abreu I."/>
            <person name="Carrasquinho I."/>
            <person name="Faro C."/>
            <person name="Guimaraes J.B."/>
            <person name="Mendonca D."/>
            <person name="Nobrega F."/>
            <person name="Rodrigues L."/>
            <person name="Saibo N.J.M."/>
            <person name="Varela M.C."/>
            <person name="Egas C."/>
            <person name="Matos J."/>
            <person name="Miguel C.M."/>
            <person name="Oliveira M.M."/>
            <person name="Ricardo C.P."/>
            <person name="Goncalves S."/>
        </authorList>
    </citation>
    <scope>NUCLEOTIDE SEQUENCE [LARGE SCALE GENOMIC DNA]</scope>
    <source>
        <strain evidence="10">cv. HL8</strain>
    </source>
</reference>
<dbReference type="Proteomes" id="UP000237347">
    <property type="component" value="Unassembled WGS sequence"/>
</dbReference>
<dbReference type="GO" id="GO:0005634">
    <property type="term" value="C:nucleus"/>
    <property type="evidence" value="ECO:0007669"/>
    <property type="project" value="UniProtKB-SubCell"/>
</dbReference>
<name>A0AAW0JEN8_QUESU</name>
<evidence type="ECO:0000256" key="6">
    <source>
        <dbReference type="RuleBase" id="RU367028"/>
    </source>
</evidence>
<feature type="compositionally biased region" description="Low complexity" evidence="7">
    <location>
        <begin position="330"/>
        <end position="346"/>
    </location>
</feature>
<feature type="region of interest" description="Disordered" evidence="7">
    <location>
        <begin position="64"/>
        <end position="89"/>
    </location>
</feature>
<evidence type="ECO:0000256" key="1">
    <source>
        <dbReference type="ARBA" id="ARBA00004123"/>
    </source>
</evidence>
<keyword evidence="5 6" id="KW-0539">Nucleus</keyword>
<feature type="domain" description="OVATE" evidence="8">
    <location>
        <begin position="146"/>
        <end position="213"/>
    </location>
</feature>
<proteinExistence type="predicted"/>
<accession>A0AAW0JEN8</accession>
<evidence type="ECO:0000313" key="10">
    <source>
        <dbReference type="Proteomes" id="UP000237347"/>
    </source>
</evidence>
<gene>
    <name evidence="9" type="primary">OFP12_0</name>
    <name evidence="9" type="ORF">CFP56_033533</name>
</gene>
<feature type="domain" description="OVATE" evidence="8">
    <location>
        <begin position="356"/>
        <end position="423"/>
    </location>
</feature>
<dbReference type="Pfam" id="PF04844">
    <property type="entry name" value="Ovate"/>
    <property type="match status" value="2"/>
</dbReference>
<comment type="function">
    <text evidence="6">Transcriptional repressor that regulates multiple aspects of plant growth and development.</text>
</comment>
<dbReference type="PANTHER" id="PTHR33057">
    <property type="entry name" value="TRANSCRIPTION REPRESSOR OFP7-RELATED"/>
    <property type="match status" value="1"/>
</dbReference>
<organism evidence="9 10">
    <name type="scientific">Quercus suber</name>
    <name type="common">Cork oak</name>
    <dbReference type="NCBI Taxonomy" id="58331"/>
    <lineage>
        <taxon>Eukaryota</taxon>
        <taxon>Viridiplantae</taxon>
        <taxon>Streptophyta</taxon>
        <taxon>Embryophyta</taxon>
        <taxon>Tracheophyta</taxon>
        <taxon>Spermatophyta</taxon>
        <taxon>Magnoliopsida</taxon>
        <taxon>eudicotyledons</taxon>
        <taxon>Gunneridae</taxon>
        <taxon>Pentapetalae</taxon>
        <taxon>rosids</taxon>
        <taxon>fabids</taxon>
        <taxon>Fagales</taxon>
        <taxon>Fagaceae</taxon>
        <taxon>Quercus</taxon>
    </lineage>
</organism>
<feature type="region of interest" description="Disordered" evidence="7">
    <location>
        <begin position="276"/>
        <end position="299"/>
    </location>
</feature>
<keyword evidence="3 6" id="KW-0805">Transcription regulation</keyword>
<feature type="region of interest" description="Disordered" evidence="7">
    <location>
        <begin position="120"/>
        <end position="139"/>
    </location>
</feature>
<dbReference type="EMBL" id="PKMF04000578">
    <property type="protein sequence ID" value="KAK7825330.1"/>
    <property type="molecule type" value="Genomic_DNA"/>
</dbReference>
<evidence type="ECO:0000313" key="9">
    <source>
        <dbReference type="EMBL" id="KAK7825330.1"/>
    </source>
</evidence>
<evidence type="ECO:0000256" key="3">
    <source>
        <dbReference type="ARBA" id="ARBA00023015"/>
    </source>
</evidence>
<sequence length="438" mass="48567">MPMNSTPGKNLNLCFTKIKWPLAPQSSSSPRDDHDHHNHTLPSTSSSTLVKNFNSLYDTNTFDSTSKSLSHSSSSLSTTTTTNTSSSSEPDYAAAFASQRFFFSSPGLSNSIIQSTININADSKSPSPQQPQNNNNCTLVSNSVAVPTYSPDPYNDFRRSMQEMVEARELEDERVDVKSNWEFLHELLLCYLALNPENTHKFIVGAFADLIVSLITPGKNLNLCFTKIKWPLAPQSSSSPRDDHDHHNHTLPSTSSSTLVKNFNSLYDTNTFDSTSKSLSHSSSSLSTTTTTNTSSSSEPDYAAAFASQRFFFSSPGLSNSIIQSTININADSKSPSPQQPQNNNNCTLVSNSVAVPTYSPDPYNDFRRSMQEMVEARELEDERVDVKSNWEFLHELLLCYLALNPENTHKFIVGAFADLIVSLMSQQPINECEFSQR</sequence>
<keyword evidence="2 6" id="KW-0678">Repressor</keyword>
<dbReference type="GO" id="GO:0045892">
    <property type="term" value="P:negative regulation of DNA-templated transcription"/>
    <property type="evidence" value="ECO:0007669"/>
    <property type="project" value="UniProtKB-UniRule"/>
</dbReference>